<dbReference type="EMBL" id="BLPG01000001">
    <property type="protein sequence ID" value="GFJ93329.1"/>
    <property type="molecule type" value="Genomic_DNA"/>
</dbReference>
<sequence length="206" mass="22061">MTDSTIQTATTDTTPANLVELGVAEQLTAVELILAHSWFAIDGQPVAPPAWLHQVAARLVADCGPIPGLDTVAGLHRWLVGFADDTDSAADAAHATADRAQQELDDFHADVRRRAAHAVADGQICLSGTNRTLDQFGVDELTEQYRVNLLVPVAVTVYARDEDDAYEQAEEAVRDDLVGSVVDIYTSGMRHDGAEANGSLNPDDLD</sequence>
<keyword evidence="2" id="KW-1185">Reference proteome</keyword>
<accession>A0A6V8LFD3</accession>
<dbReference type="RefSeq" id="WP_173079987.1">
    <property type="nucleotide sequence ID" value="NZ_BAABJB010000055.1"/>
</dbReference>
<dbReference type="Proteomes" id="UP000482960">
    <property type="component" value="Unassembled WGS sequence"/>
</dbReference>
<evidence type="ECO:0000313" key="1">
    <source>
        <dbReference type="EMBL" id="GFJ93329.1"/>
    </source>
</evidence>
<gene>
    <name evidence="1" type="ORF">Prum_069710</name>
</gene>
<dbReference type="AlphaFoldDB" id="A0A6V8LFD3"/>
<proteinExistence type="predicted"/>
<protein>
    <submittedName>
        <fullName evidence="1">Uncharacterized protein</fullName>
    </submittedName>
</protein>
<reference evidence="1 2" key="1">
    <citation type="submission" date="2020-03" db="EMBL/GenBank/DDBJ databases">
        <title>Whole genome shotgun sequence of Phytohabitans rumicis NBRC 108638.</title>
        <authorList>
            <person name="Komaki H."/>
            <person name="Tamura T."/>
        </authorList>
    </citation>
    <scope>NUCLEOTIDE SEQUENCE [LARGE SCALE GENOMIC DNA]</scope>
    <source>
        <strain evidence="1 2">NBRC 108638</strain>
    </source>
</reference>
<comment type="caution">
    <text evidence="1">The sequence shown here is derived from an EMBL/GenBank/DDBJ whole genome shotgun (WGS) entry which is preliminary data.</text>
</comment>
<name>A0A6V8LFD3_9ACTN</name>
<organism evidence="1 2">
    <name type="scientific">Phytohabitans rumicis</name>
    <dbReference type="NCBI Taxonomy" id="1076125"/>
    <lineage>
        <taxon>Bacteria</taxon>
        <taxon>Bacillati</taxon>
        <taxon>Actinomycetota</taxon>
        <taxon>Actinomycetes</taxon>
        <taxon>Micromonosporales</taxon>
        <taxon>Micromonosporaceae</taxon>
    </lineage>
</organism>
<reference evidence="1 2" key="2">
    <citation type="submission" date="2020-03" db="EMBL/GenBank/DDBJ databases">
        <authorList>
            <person name="Ichikawa N."/>
            <person name="Kimura A."/>
            <person name="Kitahashi Y."/>
            <person name="Uohara A."/>
        </authorList>
    </citation>
    <scope>NUCLEOTIDE SEQUENCE [LARGE SCALE GENOMIC DNA]</scope>
    <source>
        <strain evidence="1 2">NBRC 108638</strain>
    </source>
</reference>
<evidence type="ECO:0000313" key="2">
    <source>
        <dbReference type="Proteomes" id="UP000482960"/>
    </source>
</evidence>